<dbReference type="InterPro" id="IPR011990">
    <property type="entry name" value="TPR-like_helical_dom_sf"/>
</dbReference>
<name>A0A7C9V134_9PROT</name>
<evidence type="ECO:0000313" key="3">
    <source>
        <dbReference type="Proteomes" id="UP000480684"/>
    </source>
</evidence>
<feature type="signal peptide" evidence="1">
    <location>
        <begin position="1"/>
        <end position="21"/>
    </location>
</feature>
<proteinExistence type="predicted"/>
<dbReference type="AlphaFoldDB" id="A0A7C9V134"/>
<dbReference type="RefSeq" id="WP_163681938.1">
    <property type="nucleotide sequence ID" value="NZ_JAAIYP010000042.1"/>
</dbReference>
<gene>
    <name evidence="2" type="ORF">G4223_16310</name>
</gene>
<feature type="chain" id="PRO_5028907130" description="Tetratricopeptide repeat protein" evidence="1">
    <location>
        <begin position="22"/>
        <end position="377"/>
    </location>
</feature>
<dbReference type="Proteomes" id="UP000480684">
    <property type="component" value="Unassembled WGS sequence"/>
</dbReference>
<organism evidence="2 3">
    <name type="scientific">Magnetospirillum aberrantis SpK</name>
    <dbReference type="NCBI Taxonomy" id="908842"/>
    <lineage>
        <taxon>Bacteria</taxon>
        <taxon>Pseudomonadati</taxon>
        <taxon>Pseudomonadota</taxon>
        <taxon>Alphaproteobacteria</taxon>
        <taxon>Rhodospirillales</taxon>
        <taxon>Rhodospirillaceae</taxon>
        <taxon>Magnetospirillum</taxon>
    </lineage>
</organism>
<comment type="caution">
    <text evidence="2">The sequence shown here is derived from an EMBL/GenBank/DDBJ whole genome shotgun (WGS) entry which is preliminary data.</text>
</comment>
<evidence type="ECO:0000256" key="1">
    <source>
        <dbReference type="SAM" id="SignalP"/>
    </source>
</evidence>
<protein>
    <recommendedName>
        <fullName evidence="4">Tetratricopeptide repeat protein</fullName>
    </recommendedName>
</protein>
<keyword evidence="1" id="KW-0732">Signal</keyword>
<dbReference type="EMBL" id="JAAIYP010000042">
    <property type="protein sequence ID" value="NFV81674.1"/>
    <property type="molecule type" value="Genomic_DNA"/>
</dbReference>
<reference evidence="2 3" key="1">
    <citation type="submission" date="2020-02" db="EMBL/GenBank/DDBJ databases">
        <authorList>
            <person name="Dziuba M."/>
            <person name="Kuznetsov B."/>
            <person name="Mardanov A."/>
            <person name="Ravin N."/>
            <person name="Grouzdev D."/>
        </authorList>
    </citation>
    <scope>NUCLEOTIDE SEQUENCE [LARGE SCALE GENOMIC DNA]</scope>
    <source>
        <strain evidence="2 3">SpK</strain>
    </source>
</reference>
<sequence>MRGLGAVLATLGVLFLSPVWAGECAPDRVVAAYAEAQTAQAQGRTEQAEATWRALAAEGFAPAQRRLGEMLRQRSDSKAEAYWWFLLALQRGDRLARDPMSALGSEISMGARVSDRRRVEEWVPTSSACTRAFLDRLGRGQPSVRAFTASFSVEGNMGRPHDQVTVEAGHYLASLVREQPDLVPYLTALPAIRVENLPTVAAVDHGLDDQCPALVLDGGVLAPGGDRNRPAVTAAIRDAVHRCVDPPPVLKVEYRGRQLFLRSYDQNDTNLDLLRQALDLAEKLPPDLRALAMVPQRVVVEPLRPGEVRYAVALLMVSGEVRFSRVRGGTELADVVAGLVGAGAVLDGRRKGQDIIRVEAEQVAKRAREYLLKMASP</sequence>
<evidence type="ECO:0008006" key="4">
    <source>
        <dbReference type="Google" id="ProtNLM"/>
    </source>
</evidence>
<accession>A0A7C9V134</accession>
<dbReference type="Gene3D" id="1.25.40.10">
    <property type="entry name" value="Tetratricopeptide repeat domain"/>
    <property type="match status" value="1"/>
</dbReference>
<keyword evidence="3" id="KW-1185">Reference proteome</keyword>
<evidence type="ECO:0000313" key="2">
    <source>
        <dbReference type="EMBL" id="NFV81674.1"/>
    </source>
</evidence>